<reference evidence="2 3" key="1">
    <citation type="journal article" date="2016" name="Mol. Biol. Evol.">
        <title>Comparative Genomics of Early-Diverging Mushroom-Forming Fungi Provides Insights into the Origins of Lignocellulose Decay Capabilities.</title>
        <authorList>
            <person name="Nagy L.G."/>
            <person name="Riley R."/>
            <person name="Tritt A."/>
            <person name="Adam C."/>
            <person name="Daum C."/>
            <person name="Floudas D."/>
            <person name="Sun H."/>
            <person name="Yadav J.S."/>
            <person name="Pangilinan J."/>
            <person name="Larsson K.H."/>
            <person name="Matsuura K."/>
            <person name="Barry K."/>
            <person name="Labutti K."/>
            <person name="Kuo R."/>
            <person name="Ohm R.A."/>
            <person name="Bhattacharya S.S."/>
            <person name="Shirouzu T."/>
            <person name="Yoshinaga Y."/>
            <person name="Martin F.M."/>
            <person name="Grigoriev I.V."/>
            <person name="Hibbett D.S."/>
        </authorList>
    </citation>
    <scope>NUCLEOTIDE SEQUENCE [LARGE SCALE GENOMIC DNA]</scope>
    <source>
        <strain evidence="2 3">HHB12733</strain>
    </source>
</reference>
<evidence type="ECO:0000313" key="2">
    <source>
        <dbReference type="EMBL" id="KZT62301.1"/>
    </source>
</evidence>
<name>A0A165JUU8_9BASI</name>
<protein>
    <submittedName>
        <fullName evidence="2">Uncharacterized protein</fullName>
    </submittedName>
</protein>
<keyword evidence="3" id="KW-1185">Reference proteome</keyword>
<sequence length="101" mass="10651">MIGRALRSLKPGGHLLLEEGTNMLFPAPGEAIPGGVARFYELYSGIMRARGVDGEVGPKMLDVLRASGLCEELHERVLEPPMQPFTSGASAPAESSAAGRC</sequence>
<evidence type="ECO:0000256" key="1">
    <source>
        <dbReference type="SAM" id="MobiDB-lite"/>
    </source>
</evidence>
<dbReference type="AlphaFoldDB" id="A0A165JUU8"/>
<gene>
    <name evidence="2" type="ORF">CALCODRAFT_490082</name>
</gene>
<feature type="region of interest" description="Disordered" evidence="1">
    <location>
        <begin position="80"/>
        <end position="101"/>
    </location>
</feature>
<evidence type="ECO:0000313" key="3">
    <source>
        <dbReference type="Proteomes" id="UP000076842"/>
    </source>
</evidence>
<dbReference type="Proteomes" id="UP000076842">
    <property type="component" value="Unassembled WGS sequence"/>
</dbReference>
<proteinExistence type="predicted"/>
<dbReference type="EMBL" id="KV423917">
    <property type="protein sequence ID" value="KZT62301.1"/>
    <property type="molecule type" value="Genomic_DNA"/>
</dbReference>
<feature type="compositionally biased region" description="Low complexity" evidence="1">
    <location>
        <begin position="87"/>
        <end position="101"/>
    </location>
</feature>
<accession>A0A165JUU8</accession>
<organism evidence="2 3">
    <name type="scientific">Calocera cornea HHB12733</name>
    <dbReference type="NCBI Taxonomy" id="1353952"/>
    <lineage>
        <taxon>Eukaryota</taxon>
        <taxon>Fungi</taxon>
        <taxon>Dikarya</taxon>
        <taxon>Basidiomycota</taxon>
        <taxon>Agaricomycotina</taxon>
        <taxon>Dacrymycetes</taxon>
        <taxon>Dacrymycetales</taxon>
        <taxon>Dacrymycetaceae</taxon>
        <taxon>Calocera</taxon>
    </lineage>
</organism>
<dbReference type="InParanoid" id="A0A165JUU8"/>